<dbReference type="EC" id="3.4.16.4" evidence="4"/>
<dbReference type="PANTHER" id="PTHR21581:SF6">
    <property type="entry name" value="TRAFFICKING PROTEIN PARTICLE COMPLEX SUBUNIT 12"/>
    <property type="match status" value="1"/>
</dbReference>
<keyword evidence="11" id="KW-0961">Cell wall biogenesis/degradation</keyword>
<name>W4Q2A3_9BACI</name>
<evidence type="ECO:0000256" key="10">
    <source>
        <dbReference type="ARBA" id="ARBA00022984"/>
    </source>
</evidence>
<evidence type="ECO:0000256" key="5">
    <source>
        <dbReference type="ARBA" id="ARBA00022645"/>
    </source>
</evidence>
<keyword evidence="9" id="KW-0133">Cell shape</keyword>
<comment type="catalytic activity">
    <reaction evidence="12">
        <text>Preferential cleavage: (Ac)2-L-Lys-D-Ala-|-D-Ala. Also transpeptidation of peptidyl-alanyl moieties that are N-acyl substituents of D-alanine.</text>
        <dbReference type="EC" id="3.4.16.4"/>
    </reaction>
</comment>
<dbReference type="Pfam" id="PF07943">
    <property type="entry name" value="PBP5_C"/>
    <property type="match status" value="1"/>
</dbReference>
<keyword evidence="10" id="KW-0573">Peptidoglycan synthesis</keyword>
<feature type="active site" description="Proton acceptor" evidence="13">
    <location>
        <position position="67"/>
    </location>
</feature>
<keyword evidence="6" id="KW-0645">Protease</keyword>
<proteinExistence type="inferred from homology"/>
<evidence type="ECO:0000256" key="9">
    <source>
        <dbReference type="ARBA" id="ARBA00022960"/>
    </source>
</evidence>
<dbReference type="InterPro" id="IPR012907">
    <property type="entry name" value="Peptidase_S11_C"/>
</dbReference>
<dbReference type="GO" id="GO:0009252">
    <property type="term" value="P:peptidoglycan biosynthetic process"/>
    <property type="evidence" value="ECO:0007669"/>
    <property type="project" value="UniProtKB-UniPathway"/>
</dbReference>
<keyword evidence="5 18" id="KW-0121">Carboxypeptidase</keyword>
<evidence type="ECO:0000256" key="6">
    <source>
        <dbReference type="ARBA" id="ARBA00022670"/>
    </source>
</evidence>
<comment type="caution">
    <text evidence="18">The sequence shown here is derived from an EMBL/GenBank/DDBJ whole genome shotgun (WGS) entry which is preliminary data.</text>
</comment>
<dbReference type="GO" id="GO:0008360">
    <property type="term" value="P:regulation of cell shape"/>
    <property type="evidence" value="ECO:0007669"/>
    <property type="project" value="UniProtKB-KW"/>
</dbReference>
<dbReference type="SMART" id="SM00936">
    <property type="entry name" value="PBP5_C"/>
    <property type="match status" value="1"/>
</dbReference>
<evidence type="ECO:0000313" key="19">
    <source>
        <dbReference type="Proteomes" id="UP000018890"/>
    </source>
</evidence>
<evidence type="ECO:0000256" key="12">
    <source>
        <dbReference type="ARBA" id="ARBA00034000"/>
    </source>
</evidence>
<evidence type="ECO:0000259" key="17">
    <source>
        <dbReference type="SMART" id="SM00936"/>
    </source>
</evidence>
<reference evidence="18" key="1">
    <citation type="journal article" date="2014" name="Genome Announc.">
        <title>Draft Genome Sequences of Three Alkaliphilic Bacillus Strains, Bacillus wakoensis JCM 9140T, Bacillus akibai JCM 9157T, and Bacillus hemicellulosilyticus JCM 9152T.</title>
        <authorList>
            <person name="Yuki M."/>
            <person name="Oshima K."/>
            <person name="Suda W."/>
            <person name="Oshida Y."/>
            <person name="Kitamura K."/>
            <person name="Iida T."/>
            <person name="Hattori M."/>
            <person name="Ohkuma M."/>
        </authorList>
    </citation>
    <scope>NUCLEOTIDE SEQUENCE [LARGE SCALE GENOMIC DNA]</scope>
    <source>
        <strain evidence="18">JCM 9140</strain>
    </source>
</reference>
<protein>
    <recommendedName>
        <fullName evidence="4">serine-type D-Ala-D-Ala carboxypeptidase</fullName>
        <ecNumber evidence="4">3.4.16.4</ecNumber>
    </recommendedName>
</protein>
<dbReference type="InterPro" id="IPR015956">
    <property type="entry name" value="Peniciliin-bd_prot_C_sf"/>
</dbReference>
<evidence type="ECO:0000256" key="7">
    <source>
        <dbReference type="ARBA" id="ARBA00022729"/>
    </source>
</evidence>
<dbReference type="Proteomes" id="UP000018890">
    <property type="component" value="Unassembled WGS sequence"/>
</dbReference>
<keyword evidence="8" id="KW-0378">Hydrolase</keyword>
<dbReference type="SUPFAM" id="SSF56601">
    <property type="entry name" value="beta-lactamase/transpeptidase-like"/>
    <property type="match status" value="1"/>
</dbReference>
<evidence type="ECO:0000313" key="18">
    <source>
        <dbReference type="EMBL" id="GAE25484.1"/>
    </source>
</evidence>
<feature type="active site" description="Acyl-ester intermediate" evidence="13">
    <location>
        <position position="64"/>
    </location>
</feature>
<dbReference type="Gene3D" id="2.60.410.10">
    <property type="entry name" value="D-Ala-D-Ala carboxypeptidase, C-terminal domain"/>
    <property type="match status" value="1"/>
</dbReference>
<evidence type="ECO:0000256" key="13">
    <source>
        <dbReference type="PIRSR" id="PIRSR618044-1"/>
    </source>
</evidence>
<dbReference type="GO" id="GO:0071555">
    <property type="term" value="P:cell wall organization"/>
    <property type="evidence" value="ECO:0007669"/>
    <property type="project" value="UniProtKB-KW"/>
</dbReference>
<dbReference type="Pfam" id="PF00768">
    <property type="entry name" value="Peptidase_S11"/>
    <property type="match status" value="1"/>
</dbReference>
<evidence type="ECO:0000256" key="11">
    <source>
        <dbReference type="ARBA" id="ARBA00023316"/>
    </source>
</evidence>
<comment type="function">
    <text evidence="1">Removes C-terminal D-alanyl residues from sugar-peptide cell wall precursors.</text>
</comment>
<dbReference type="UniPathway" id="UPA00219"/>
<comment type="pathway">
    <text evidence="2">Cell wall biogenesis; peptidoglycan biosynthesis.</text>
</comment>
<comment type="similarity">
    <text evidence="3 15">Belongs to the peptidase S11 family.</text>
</comment>
<keyword evidence="19" id="KW-1185">Reference proteome</keyword>
<evidence type="ECO:0000256" key="1">
    <source>
        <dbReference type="ARBA" id="ARBA00003217"/>
    </source>
</evidence>
<dbReference type="AlphaFoldDB" id="W4Q2A3"/>
<dbReference type="SUPFAM" id="SSF69189">
    <property type="entry name" value="Penicillin-binding protein associated domain"/>
    <property type="match status" value="1"/>
</dbReference>
<dbReference type="STRING" id="1236970.JCM9140_1482"/>
<dbReference type="PANTHER" id="PTHR21581">
    <property type="entry name" value="D-ALANYL-D-ALANINE CARBOXYPEPTIDASE"/>
    <property type="match status" value="1"/>
</dbReference>
<feature type="active site" evidence="13">
    <location>
        <position position="124"/>
    </location>
</feature>
<dbReference type="EMBL" id="BAUT01000010">
    <property type="protein sequence ID" value="GAE25484.1"/>
    <property type="molecule type" value="Genomic_DNA"/>
</dbReference>
<evidence type="ECO:0000256" key="14">
    <source>
        <dbReference type="PIRSR" id="PIRSR618044-2"/>
    </source>
</evidence>
<feature type="signal peptide" evidence="16">
    <location>
        <begin position="1"/>
        <end position="26"/>
    </location>
</feature>
<dbReference type="InterPro" id="IPR018044">
    <property type="entry name" value="Peptidase_S11"/>
</dbReference>
<dbReference type="InterPro" id="IPR037167">
    <property type="entry name" value="Peptidase_S11_C_sf"/>
</dbReference>
<evidence type="ECO:0000256" key="4">
    <source>
        <dbReference type="ARBA" id="ARBA00012448"/>
    </source>
</evidence>
<feature type="binding site" evidence="14">
    <location>
        <position position="231"/>
    </location>
    <ligand>
        <name>substrate</name>
    </ligand>
</feature>
<dbReference type="GO" id="GO:0006508">
    <property type="term" value="P:proteolysis"/>
    <property type="evidence" value="ECO:0007669"/>
    <property type="project" value="UniProtKB-KW"/>
</dbReference>
<evidence type="ECO:0000256" key="3">
    <source>
        <dbReference type="ARBA" id="ARBA00007164"/>
    </source>
</evidence>
<dbReference type="Gene3D" id="3.40.710.10">
    <property type="entry name" value="DD-peptidase/beta-lactamase superfamily"/>
    <property type="match status" value="1"/>
</dbReference>
<evidence type="ECO:0000256" key="15">
    <source>
        <dbReference type="RuleBase" id="RU004016"/>
    </source>
</evidence>
<dbReference type="GO" id="GO:0009002">
    <property type="term" value="F:serine-type D-Ala-D-Ala carboxypeptidase activity"/>
    <property type="evidence" value="ECO:0007669"/>
    <property type="project" value="UniProtKB-EC"/>
</dbReference>
<evidence type="ECO:0000256" key="16">
    <source>
        <dbReference type="SAM" id="SignalP"/>
    </source>
</evidence>
<feature type="domain" description="Peptidase S11 D-Ala-D-Ala carboxypeptidase A C-terminal" evidence="17">
    <location>
        <begin position="281"/>
        <end position="372"/>
    </location>
</feature>
<dbReference type="PRINTS" id="PR00725">
    <property type="entry name" value="DADACBPTASE1"/>
</dbReference>
<sequence>MEMRKVLSSMLIVCLILSVITPMASAEEKKAKLAEKASSAIVIERDTGEVIFDKNSHEKLPPASMTKIMTMLLIMEAIDKEAIKYEDMVRTSEYAASMGGSQIFLEPGEEMSVEDMLKAIAVASANDASVAMAEHIAGTEEEFVVMMNDKAKELGLDNTNFINTNGLPAENHYTTAYDLAMISKELLKYEDITKFTGIYEDYLRADSEEDKFWLVNTNKLVKFYPGVDGLKTGYTREAMYCLTATAQKNDMRVITVIMGAPSPKERNAQITSMLDYAFSQFQAHKLYDRDQVLADVNVSKGDKDQIPVVTSESVSILTKKGVKIDDVTERLELDNNLRAPIKKGDVVGTLFIEKEDEILSETPLVAGDDVQDASWWKLFKRTLAKFGAA</sequence>
<feature type="chain" id="PRO_5004846857" description="serine-type D-Ala-D-Ala carboxypeptidase" evidence="16">
    <location>
        <begin position="27"/>
        <end position="389"/>
    </location>
</feature>
<evidence type="ECO:0000256" key="8">
    <source>
        <dbReference type="ARBA" id="ARBA00022801"/>
    </source>
</evidence>
<gene>
    <name evidence="18" type="ORF">JCM9140_1482</name>
</gene>
<accession>W4Q2A3</accession>
<dbReference type="InterPro" id="IPR001967">
    <property type="entry name" value="Peptidase_S11_N"/>
</dbReference>
<evidence type="ECO:0000256" key="2">
    <source>
        <dbReference type="ARBA" id="ARBA00004752"/>
    </source>
</evidence>
<keyword evidence="7 16" id="KW-0732">Signal</keyword>
<organism evidence="18 19">
    <name type="scientific">Halalkalibacter wakoensis JCM 9140</name>
    <dbReference type="NCBI Taxonomy" id="1236970"/>
    <lineage>
        <taxon>Bacteria</taxon>
        <taxon>Bacillati</taxon>
        <taxon>Bacillota</taxon>
        <taxon>Bacilli</taxon>
        <taxon>Bacillales</taxon>
        <taxon>Bacillaceae</taxon>
        <taxon>Halalkalibacter</taxon>
    </lineage>
</organism>
<dbReference type="InterPro" id="IPR012338">
    <property type="entry name" value="Beta-lactam/transpept-like"/>
</dbReference>